<protein>
    <submittedName>
        <fullName evidence="1">Uncharacterized protein</fullName>
    </submittedName>
</protein>
<evidence type="ECO:0000313" key="1">
    <source>
        <dbReference type="EMBL" id="JAE13362.1"/>
    </source>
</evidence>
<dbReference type="EMBL" id="GBRH01184534">
    <property type="protein sequence ID" value="JAE13362.1"/>
    <property type="molecule type" value="Transcribed_RNA"/>
</dbReference>
<organism evidence="1">
    <name type="scientific">Arundo donax</name>
    <name type="common">Giant reed</name>
    <name type="synonym">Donax arundinaceus</name>
    <dbReference type="NCBI Taxonomy" id="35708"/>
    <lineage>
        <taxon>Eukaryota</taxon>
        <taxon>Viridiplantae</taxon>
        <taxon>Streptophyta</taxon>
        <taxon>Embryophyta</taxon>
        <taxon>Tracheophyta</taxon>
        <taxon>Spermatophyta</taxon>
        <taxon>Magnoliopsida</taxon>
        <taxon>Liliopsida</taxon>
        <taxon>Poales</taxon>
        <taxon>Poaceae</taxon>
        <taxon>PACMAD clade</taxon>
        <taxon>Arundinoideae</taxon>
        <taxon>Arundineae</taxon>
        <taxon>Arundo</taxon>
    </lineage>
</organism>
<reference evidence="1" key="2">
    <citation type="journal article" date="2015" name="Data Brief">
        <title>Shoot transcriptome of the giant reed, Arundo donax.</title>
        <authorList>
            <person name="Barrero R.A."/>
            <person name="Guerrero F.D."/>
            <person name="Moolhuijzen P."/>
            <person name="Goolsby J.A."/>
            <person name="Tidwell J."/>
            <person name="Bellgard S.E."/>
            <person name="Bellgard M.I."/>
        </authorList>
    </citation>
    <scope>NUCLEOTIDE SEQUENCE</scope>
    <source>
        <tissue evidence="1">Shoot tissue taken approximately 20 cm above the soil surface</tissue>
    </source>
</reference>
<name>A0A0A9FLY2_ARUDO</name>
<dbReference type="AlphaFoldDB" id="A0A0A9FLY2"/>
<proteinExistence type="predicted"/>
<accession>A0A0A9FLY2</accession>
<reference evidence="1" key="1">
    <citation type="submission" date="2014-09" db="EMBL/GenBank/DDBJ databases">
        <authorList>
            <person name="Magalhaes I.L.F."/>
            <person name="Oliveira U."/>
            <person name="Santos F.R."/>
            <person name="Vidigal T.H.D.A."/>
            <person name="Brescovit A.D."/>
            <person name="Santos A.J."/>
        </authorList>
    </citation>
    <scope>NUCLEOTIDE SEQUENCE</scope>
    <source>
        <tissue evidence="1">Shoot tissue taken approximately 20 cm above the soil surface</tissue>
    </source>
</reference>
<sequence>MIIRGKLYPCIVQCREAASNLGPLGTSGVAYHCARPALLKNLSLSSNKCNQAIQG</sequence>